<feature type="non-terminal residue" evidence="3">
    <location>
        <position position="441"/>
    </location>
</feature>
<dbReference type="EMBL" id="VUJU01016750">
    <property type="protein sequence ID" value="KAF0687762.1"/>
    <property type="molecule type" value="Genomic_DNA"/>
</dbReference>
<comment type="caution">
    <text evidence="3">The sequence shown here is derived from an EMBL/GenBank/DDBJ whole genome shotgun (WGS) entry which is preliminary data.</text>
</comment>
<dbReference type="OrthoDB" id="6614601at2759"/>
<sequence length="441" mass="50359">LETNRNADQVLSKFRLTKSSRFSKWTPTDATEIKKFLGLLMWMGLVQMPSLKDYWSLKIMYKNSVAKNIMSRNRFELILRFWHFSDNEQAPENDRIFKIRNLILKIVNNFQNAMEPEEMMAVDETMVPFRGRLKFKQYIPGKAHKYGIKLFKLCGANGYTYNIQVYAGKGQDDGRGLGCSVVMNLTSLYLNAGRTIITDNFYTSLNLANALLENETHLIGTLRCNRVKLPEVTRSKLKPGQIIGKENLNGVVVAKWRDKRDVTMLSTRHNITMVDTGKKNRNNETIMKPKIIIDYNSGKAGIDLSDQLSSYSSPVRKSIRWYHKVATEILLGTAVVNALIVHNLNTPQNKLKITQFREALITEILGLNQPLLHQDSVPTSTSSTSRRTSSKHILDETSEKCTRNRKIRKRCAHCYKDKASIVGSVQACKEVKRVTTLCKKC</sequence>
<protein>
    <submittedName>
        <fullName evidence="3">PiggyBac transposable element-derived protein 4-like</fullName>
    </submittedName>
</protein>
<evidence type="ECO:0000259" key="2">
    <source>
        <dbReference type="Pfam" id="PF13843"/>
    </source>
</evidence>
<dbReference type="InterPro" id="IPR029526">
    <property type="entry name" value="PGBD"/>
</dbReference>
<gene>
    <name evidence="3" type="ORF">FWK35_00039061</name>
</gene>
<feature type="region of interest" description="Disordered" evidence="1">
    <location>
        <begin position="375"/>
        <end position="394"/>
    </location>
</feature>
<feature type="domain" description="PiggyBac transposable element-derived protein" evidence="2">
    <location>
        <begin position="2"/>
        <end position="338"/>
    </location>
</feature>
<dbReference type="AlphaFoldDB" id="A0A6G0VIK3"/>
<evidence type="ECO:0000256" key="1">
    <source>
        <dbReference type="SAM" id="MobiDB-lite"/>
    </source>
</evidence>
<dbReference type="PANTHER" id="PTHR46599">
    <property type="entry name" value="PIGGYBAC TRANSPOSABLE ELEMENT-DERIVED PROTEIN 4"/>
    <property type="match status" value="1"/>
</dbReference>
<reference evidence="3 4" key="1">
    <citation type="submission" date="2019-08" db="EMBL/GenBank/DDBJ databases">
        <title>Whole genome of Aphis craccivora.</title>
        <authorList>
            <person name="Voronova N.V."/>
            <person name="Shulinski R.S."/>
            <person name="Bandarenka Y.V."/>
            <person name="Zhorov D.G."/>
            <person name="Warner D."/>
        </authorList>
    </citation>
    <scope>NUCLEOTIDE SEQUENCE [LARGE SCALE GENOMIC DNA]</scope>
    <source>
        <strain evidence="3">180601</strain>
        <tissue evidence="3">Whole Body</tissue>
    </source>
</reference>
<dbReference type="Proteomes" id="UP000478052">
    <property type="component" value="Unassembled WGS sequence"/>
</dbReference>
<name>A0A6G0VIK3_APHCR</name>
<dbReference type="PANTHER" id="PTHR46599:SF3">
    <property type="entry name" value="PIGGYBAC TRANSPOSABLE ELEMENT-DERIVED PROTEIN 4"/>
    <property type="match status" value="1"/>
</dbReference>
<evidence type="ECO:0000313" key="4">
    <source>
        <dbReference type="Proteomes" id="UP000478052"/>
    </source>
</evidence>
<proteinExistence type="predicted"/>
<dbReference type="Pfam" id="PF13843">
    <property type="entry name" value="DDE_Tnp_1_7"/>
    <property type="match status" value="1"/>
</dbReference>
<organism evidence="3 4">
    <name type="scientific">Aphis craccivora</name>
    <name type="common">Cowpea aphid</name>
    <dbReference type="NCBI Taxonomy" id="307492"/>
    <lineage>
        <taxon>Eukaryota</taxon>
        <taxon>Metazoa</taxon>
        <taxon>Ecdysozoa</taxon>
        <taxon>Arthropoda</taxon>
        <taxon>Hexapoda</taxon>
        <taxon>Insecta</taxon>
        <taxon>Pterygota</taxon>
        <taxon>Neoptera</taxon>
        <taxon>Paraneoptera</taxon>
        <taxon>Hemiptera</taxon>
        <taxon>Sternorrhyncha</taxon>
        <taxon>Aphidomorpha</taxon>
        <taxon>Aphidoidea</taxon>
        <taxon>Aphididae</taxon>
        <taxon>Aphidini</taxon>
        <taxon>Aphis</taxon>
        <taxon>Aphis</taxon>
    </lineage>
</organism>
<keyword evidence="4" id="KW-1185">Reference proteome</keyword>
<evidence type="ECO:0000313" key="3">
    <source>
        <dbReference type="EMBL" id="KAF0687762.1"/>
    </source>
</evidence>
<accession>A0A6G0VIK3</accession>
<feature type="non-terminal residue" evidence="3">
    <location>
        <position position="1"/>
    </location>
</feature>